<dbReference type="AlphaFoldDB" id="A0A4R6RWM4"/>
<dbReference type="RefSeq" id="WP_133616939.1">
    <property type="nucleotide sequence ID" value="NZ_SNYA01000005.1"/>
</dbReference>
<organism evidence="1 2">
    <name type="scientific">Leucobacter luti</name>
    <dbReference type="NCBI Taxonomy" id="340320"/>
    <lineage>
        <taxon>Bacteria</taxon>
        <taxon>Bacillati</taxon>
        <taxon>Actinomycetota</taxon>
        <taxon>Actinomycetes</taxon>
        <taxon>Micrococcales</taxon>
        <taxon>Microbacteriaceae</taxon>
        <taxon>Leucobacter</taxon>
    </lineage>
</organism>
<dbReference type="PANTHER" id="PTHR38479">
    <property type="entry name" value="LMO0824 PROTEIN"/>
    <property type="match status" value="1"/>
</dbReference>
<gene>
    <name evidence="1" type="ORF">EDF62_2068</name>
</gene>
<dbReference type="InterPro" id="IPR009351">
    <property type="entry name" value="AlkZ-like"/>
</dbReference>
<comment type="caution">
    <text evidence="1">The sequence shown here is derived from an EMBL/GenBank/DDBJ whole genome shotgun (WGS) entry which is preliminary data.</text>
</comment>
<dbReference type="OrthoDB" id="9148135at2"/>
<accession>A0A4R6RWM4</accession>
<dbReference type="GO" id="GO:0003677">
    <property type="term" value="F:DNA binding"/>
    <property type="evidence" value="ECO:0007669"/>
    <property type="project" value="UniProtKB-KW"/>
</dbReference>
<dbReference type="PANTHER" id="PTHR38479:SF2">
    <property type="entry name" value="WINGED HELIX DNA-BINDING DOMAIN-CONTAINING PROTEIN"/>
    <property type="match status" value="1"/>
</dbReference>
<sequence length="406" mass="44122">MTSILSPDDLLRLRVHALGLCVQPGAQARGVGSGTAAARTTESGPARIAETAQRMLAVQGQDWRSARWALGVRTPGTTVADVHAAFSEARIVRSWPMRGTIHVVAAEDIGWMQTALNHRVLAGAPKRRETIGLGDATLDRIVDVSLAALRGGNALDRDGLSAVWTDAGIEWQSGWRYHVIWWLCQNGLTTFGPVHDSGEPLLVRADEWITSPRTLTGDDALGELACRYTAARGPVTEKDFAWWTGLTVREARRALALTAEAGGVIPVRLNDASGPQYWVTPETLGTILPASRSTPQLSEWLLLPAFDEHLLGYTDRAAQLDPAHFDRIVPGRNGMFLATVVSDGRVRGTWRRGQRIGSGIELTALPGERVDPSALMPELARWCEFHGFAPLTFDLQETPKPQISGT</sequence>
<dbReference type="Proteomes" id="UP000295601">
    <property type="component" value="Unassembled WGS sequence"/>
</dbReference>
<evidence type="ECO:0000313" key="2">
    <source>
        <dbReference type="Proteomes" id="UP000295601"/>
    </source>
</evidence>
<keyword evidence="1" id="KW-0238">DNA-binding</keyword>
<reference evidence="1 2" key="1">
    <citation type="submission" date="2019-03" db="EMBL/GenBank/DDBJ databases">
        <title>Genomic analyses of the natural microbiome of Caenorhabditis elegans.</title>
        <authorList>
            <person name="Samuel B."/>
        </authorList>
    </citation>
    <scope>NUCLEOTIDE SEQUENCE [LARGE SCALE GENOMIC DNA]</scope>
    <source>
        <strain evidence="1 2">JUb18</strain>
    </source>
</reference>
<keyword evidence="2" id="KW-1185">Reference proteome</keyword>
<proteinExistence type="predicted"/>
<evidence type="ECO:0000313" key="1">
    <source>
        <dbReference type="EMBL" id="TDP91452.1"/>
    </source>
</evidence>
<protein>
    <submittedName>
        <fullName evidence="1">Winged helix DNA-binding protein</fullName>
    </submittedName>
</protein>
<dbReference type="EMBL" id="SNYA01000005">
    <property type="protein sequence ID" value="TDP91452.1"/>
    <property type="molecule type" value="Genomic_DNA"/>
</dbReference>
<dbReference type="Pfam" id="PF06224">
    <property type="entry name" value="AlkZ-like"/>
    <property type="match status" value="1"/>
</dbReference>
<name>A0A4R6RWM4_9MICO</name>